<accession>A0A2S7I1X9</accession>
<dbReference type="Proteomes" id="UP000238565">
    <property type="component" value="Unassembled WGS sequence"/>
</dbReference>
<dbReference type="AlphaFoldDB" id="A0A2S7I1X9"/>
<comment type="caution">
    <text evidence="3">The sequence shown here is derived from an EMBL/GenBank/DDBJ whole genome shotgun (WGS) entry which is preliminary data.</text>
</comment>
<evidence type="ECO:0000256" key="1">
    <source>
        <dbReference type="SAM" id="Phobius"/>
    </source>
</evidence>
<sequence length="76" mass="8257">MLKHILFIFYVTFSTIIFAQDDGVDPGFGYEGDGDAADAPNAPAAPISDLTYPLLITGIAASIYFAKKKQEKEQTQ</sequence>
<feature type="transmembrane region" description="Helical" evidence="1">
    <location>
        <begin position="50"/>
        <end position="66"/>
    </location>
</feature>
<reference evidence="3 4" key="1">
    <citation type="submission" date="2018-02" db="EMBL/GenBank/DDBJ databases">
        <title>Draft genome sequence of bacterial isolates from marine environment.</title>
        <authorList>
            <person name="Singh S.K."/>
            <person name="Hill R."/>
            <person name="Major S."/>
            <person name="Cai H."/>
            <person name="Li Y."/>
        </authorList>
    </citation>
    <scope>NUCLEOTIDE SEQUENCE [LARGE SCALE GENOMIC DNA]</scope>
    <source>
        <strain evidence="3 4">IMET F</strain>
    </source>
</reference>
<proteinExistence type="predicted"/>
<dbReference type="RefSeq" id="WP_104794498.1">
    <property type="nucleotide sequence ID" value="NZ_PTPZ01000010.1"/>
</dbReference>
<keyword evidence="1" id="KW-1133">Transmembrane helix</keyword>
<evidence type="ECO:0008006" key="5">
    <source>
        <dbReference type="Google" id="ProtNLM"/>
    </source>
</evidence>
<keyword evidence="1" id="KW-0472">Membrane</keyword>
<name>A0A2S7I1X9_9FLAO</name>
<protein>
    <recommendedName>
        <fullName evidence="5">Signal peptidase</fullName>
    </recommendedName>
</protein>
<dbReference type="EMBL" id="PTPZ01000010">
    <property type="protein sequence ID" value="PPZ90591.1"/>
    <property type="molecule type" value="Genomic_DNA"/>
</dbReference>
<keyword evidence="1" id="KW-0812">Transmembrane</keyword>
<evidence type="ECO:0000313" key="3">
    <source>
        <dbReference type="EMBL" id="PPZ90591.1"/>
    </source>
</evidence>
<gene>
    <name evidence="3" type="ORF">C3729_12720</name>
</gene>
<evidence type="ECO:0000313" key="4">
    <source>
        <dbReference type="Proteomes" id="UP000238565"/>
    </source>
</evidence>
<feature type="chain" id="PRO_5015406521" description="Signal peptidase" evidence="2">
    <location>
        <begin position="20"/>
        <end position="76"/>
    </location>
</feature>
<evidence type="ECO:0000256" key="2">
    <source>
        <dbReference type="SAM" id="SignalP"/>
    </source>
</evidence>
<organism evidence="3 4">
    <name type="scientific">Cloacibacterium normanense</name>
    <dbReference type="NCBI Taxonomy" id="237258"/>
    <lineage>
        <taxon>Bacteria</taxon>
        <taxon>Pseudomonadati</taxon>
        <taxon>Bacteroidota</taxon>
        <taxon>Flavobacteriia</taxon>
        <taxon>Flavobacteriales</taxon>
        <taxon>Weeksellaceae</taxon>
    </lineage>
</organism>
<keyword evidence="2" id="KW-0732">Signal</keyword>
<feature type="signal peptide" evidence="2">
    <location>
        <begin position="1"/>
        <end position="19"/>
    </location>
</feature>